<dbReference type="Proteomes" id="UP001597049">
    <property type="component" value="Unassembled WGS sequence"/>
</dbReference>
<sequence length="304" mass="34984">MRKFINKLLLICLSSFVAVFVLSSVSSENVEQQSDFTFSKHYDYYIIGHSHPECAYNDKLIRKTKNIAASGEAYFYSYFKLKKVLEANHKPKAVFIEFTNNQLGEGMNEWTWDDKHISQKYVLLSPFIPISSTMPLLKNNFKGFINGYALALKSNLYSIFRGDYKSTNSLGGYRSLNNKLSDDGLENPKGSSQLTNKELSKINLMYLDKMIKLCQNQKIKVILIRSPQHSQLQNTISEEIYQQTRNERFTQLSYIDFEKYSLRNHQFADLGHLNVNGAKVISRVLDSLISTGSLDRENLSLTFE</sequence>
<comment type="caution">
    <text evidence="2">The sequence shown here is derived from an EMBL/GenBank/DDBJ whole genome shotgun (WGS) entry which is preliminary data.</text>
</comment>
<protein>
    <recommendedName>
        <fullName evidence="4">SGNH/GDSL hydrolase family protein</fullName>
    </recommendedName>
</protein>
<evidence type="ECO:0000313" key="2">
    <source>
        <dbReference type="EMBL" id="MFD0933330.1"/>
    </source>
</evidence>
<gene>
    <name evidence="2" type="ORF">ACFQ0R_12040</name>
</gene>
<dbReference type="RefSeq" id="WP_379658632.1">
    <property type="nucleotide sequence ID" value="NZ_JBHTIV010000022.1"/>
</dbReference>
<keyword evidence="1" id="KW-0732">Signal</keyword>
<organism evidence="2 3">
    <name type="scientific">Psychroflexus salinarum</name>
    <dbReference type="NCBI Taxonomy" id="546024"/>
    <lineage>
        <taxon>Bacteria</taxon>
        <taxon>Pseudomonadati</taxon>
        <taxon>Bacteroidota</taxon>
        <taxon>Flavobacteriia</taxon>
        <taxon>Flavobacteriales</taxon>
        <taxon>Flavobacteriaceae</taxon>
        <taxon>Psychroflexus</taxon>
    </lineage>
</organism>
<evidence type="ECO:0008006" key="4">
    <source>
        <dbReference type="Google" id="ProtNLM"/>
    </source>
</evidence>
<name>A0ABW3GU64_9FLAO</name>
<proteinExistence type="predicted"/>
<accession>A0ABW3GU64</accession>
<dbReference type="EMBL" id="JBHTIV010000022">
    <property type="protein sequence ID" value="MFD0933330.1"/>
    <property type="molecule type" value="Genomic_DNA"/>
</dbReference>
<feature type="signal peptide" evidence="1">
    <location>
        <begin position="1"/>
        <end position="23"/>
    </location>
</feature>
<evidence type="ECO:0000256" key="1">
    <source>
        <dbReference type="SAM" id="SignalP"/>
    </source>
</evidence>
<keyword evidence="3" id="KW-1185">Reference proteome</keyword>
<dbReference type="SUPFAM" id="SSF52266">
    <property type="entry name" value="SGNH hydrolase"/>
    <property type="match status" value="1"/>
</dbReference>
<reference evidence="3" key="1">
    <citation type="journal article" date="2019" name="Int. J. Syst. Evol. Microbiol.">
        <title>The Global Catalogue of Microorganisms (GCM) 10K type strain sequencing project: providing services to taxonomists for standard genome sequencing and annotation.</title>
        <authorList>
            <consortium name="The Broad Institute Genomics Platform"/>
            <consortium name="The Broad Institute Genome Sequencing Center for Infectious Disease"/>
            <person name="Wu L."/>
            <person name="Ma J."/>
        </authorList>
    </citation>
    <scope>NUCLEOTIDE SEQUENCE [LARGE SCALE GENOMIC DNA]</scope>
    <source>
        <strain evidence="3">CCUG 56752</strain>
    </source>
</reference>
<evidence type="ECO:0000313" key="3">
    <source>
        <dbReference type="Proteomes" id="UP001597049"/>
    </source>
</evidence>
<feature type="chain" id="PRO_5047147654" description="SGNH/GDSL hydrolase family protein" evidence="1">
    <location>
        <begin position="24"/>
        <end position="304"/>
    </location>
</feature>